<dbReference type="AlphaFoldDB" id="A0AAE6V758"/>
<evidence type="ECO:0000256" key="5">
    <source>
        <dbReference type="ARBA" id="ARBA00023163"/>
    </source>
</evidence>
<evidence type="ECO:0000313" key="10">
    <source>
        <dbReference type="Proteomes" id="UP000465031"/>
    </source>
</evidence>
<name>A0AAE6V758_9MICO</name>
<keyword evidence="2" id="KW-0805">Transcription regulation</keyword>
<proteinExistence type="inferred from homology"/>
<feature type="compositionally biased region" description="Low complexity" evidence="6">
    <location>
        <begin position="456"/>
        <end position="471"/>
    </location>
</feature>
<evidence type="ECO:0000256" key="3">
    <source>
        <dbReference type="ARBA" id="ARBA00023082"/>
    </source>
</evidence>
<evidence type="ECO:0000259" key="8">
    <source>
        <dbReference type="Pfam" id="PF13490"/>
    </source>
</evidence>
<feature type="compositionally biased region" description="Low complexity" evidence="6">
    <location>
        <begin position="272"/>
        <end position="281"/>
    </location>
</feature>
<dbReference type="InterPro" id="IPR013325">
    <property type="entry name" value="RNA_pol_sigma_r2"/>
</dbReference>
<feature type="region of interest" description="Disordered" evidence="6">
    <location>
        <begin position="96"/>
        <end position="119"/>
    </location>
</feature>
<keyword evidence="5" id="KW-0804">Transcription</keyword>
<dbReference type="GO" id="GO:0016987">
    <property type="term" value="F:sigma factor activity"/>
    <property type="evidence" value="ECO:0007669"/>
    <property type="project" value="UniProtKB-KW"/>
</dbReference>
<feature type="compositionally biased region" description="Pro residues" evidence="6">
    <location>
        <begin position="472"/>
        <end position="508"/>
    </location>
</feature>
<feature type="compositionally biased region" description="Pro residues" evidence="6">
    <location>
        <begin position="539"/>
        <end position="596"/>
    </location>
</feature>
<dbReference type="GO" id="GO:0006352">
    <property type="term" value="P:DNA-templated transcription initiation"/>
    <property type="evidence" value="ECO:0007669"/>
    <property type="project" value="InterPro"/>
</dbReference>
<reference evidence="10" key="1">
    <citation type="submission" date="2019-12" db="EMBL/GenBank/DDBJ databases">
        <title>Complete and draft genome sequences of new strains and members of some known species of the genus Rathayibacter isolated from plants.</title>
        <authorList>
            <person name="Tarlachkov S.V."/>
            <person name="Starodumova I.P."/>
            <person name="Dorofeeva L.V."/>
            <person name="Prisyazhnaya N.V."/>
            <person name="Leyn S."/>
            <person name="Zlamal J."/>
            <person name="Elan M."/>
            <person name="Osterman A.L."/>
            <person name="Nadler S."/>
            <person name="Subbotin S.A."/>
            <person name="Evtushenko L.I."/>
        </authorList>
    </citation>
    <scope>NUCLEOTIDE SEQUENCE [LARGE SCALE GENOMIC DNA]</scope>
    <source>
        <strain evidence="10">VKM Ac-2761</strain>
    </source>
</reference>
<evidence type="ECO:0000256" key="6">
    <source>
        <dbReference type="SAM" id="MobiDB-lite"/>
    </source>
</evidence>
<evidence type="ECO:0000256" key="4">
    <source>
        <dbReference type="ARBA" id="ARBA00023125"/>
    </source>
</evidence>
<dbReference type="PANTHER" id="PTHR43133:SF8">
    <property type="entry name" value="RNA POLYMERASE SIGMA FACTOR HI_1459-RELATED"/>
    <property type="match status" value="1"/>
</dbReference>
<feature type="compositionally biased region" description="Basic and acidic residues" evidence="6">
    <location>
        <begin position="99"/>
        <end position="113"/>
    </location>
</feature>
<feature type="compositionally biased region" description="Low complexity" evidence="6">
    <location>
        <begin position="382"/>
        <end position="413"/>
    </location>
</feature>
<dbReference type="InterPro" id="IPR027383">
    <property type="entry name" value="Znf_put"/>
</dbReference>
<dbReference type="InterPro" id="IPR036388">
    <property type="entry name" value="WH-like_DNA-bd_sf"/>
</dbReference>
<comment type="similarity">
    <text evidence="1">Belongs to the sigma-70 factor family. ECF subfamily.</text>
</comment>
<dbReference type="InterPro" id="IPR014284">
    <property type="entry name" value="RNA_pol_sigma-70_dom"/>
</dbReference>
<dbReference type="NCBIfam" id="TIGR02937">
    <property type="entry name" value="sigma70-ECF"/>
    <property type="match status" value="1"/>
</dbReference>
<evidence type="ECO:0000256" key="2">
    <source>
        <dbReference type="ARBA" id="ARBA00023015"/>
    </source>
</evidence>
<dbReference type="RefSeq" id="WP_132504920.1">
    <property type="nucleotide sequence ID" value="NZ_CP047186.1"/>
</dbReference>
<dbReference type="SUPFAM" id="SSF88946">
    <property type="entry name" value="Sigma2 domain of RNA polymerase sigma factors"/>
    <property type="match status" value="1"/>
</dbReference>
<feature type="region of interest" description="Disordered" evidence="6">
    <location>
        <begin position="272"/>
        <end position="303"/>
    </location>
</feature>
<keyword evidence="4" id="KW-0238">DNA-binding</keyword>
<organism evidence="9 10">
    <name type="scientific">Rathayibacter tanaceti</name>
    <dbReference type="NCBI Taxonomy" id="1671680"/>
    <lineage>
        <taxon>Bacteria</taxon>
        <taxon>Bacillati</taxon>
        <taxon>Actinomycetota</taxon>
        <taxon>Actinomycetes</taxon>
        <taxon>Micrococcales</taxon>
        <taxon>Microbacteriaceae</taxon>
        <taxon>Rathayibacter</taxon>
    </lineage>
</organism>
<evidence type="ECO:0000256" key="1">
    <source>
        <dbReference type="ARBA" id="ARBA00010641"/>
    </source>
</evidence>
<evidence type="ECO:0000259" key="7">
    <source>
        <dbReference type="Pfam" id="PF04542"/>
    </source>
</evidence>
<dbReference type="GO" id="GO:0003677">
    <property type="term" value="F:DNA binding"/>
    <property type="evidence" value="ECO:0007669"/>
    <property type="project" value="UniProtKB-KW"/>
</dbReference>
<dbReference type="Gene3D" id="1.10.1740.10">
    <property type="match status" value="1"/>
</dbReference>
<dbReference type="Pfam" id="PF13490">
    <property type="entry name" value="zf-HC2"/>
    <property type="match status" value="1"/>
</dbReference>
<feature type="compositionally biased region" description="Pro residues" evidence="6">
    <location>
        <begin position="437"/>
        <end position="447"/>
    </location>
</feature>
<accession>A0AAE6V758</accession>
<feature type="compositionally biased region" description="Acidic residues" evidence="6">
    <location>
        <begin position="351"/>
        <end position="361"/>
    </location>
</feature>
<dbReference type="Proteomes" id="UP000465031">
    <property type="component" value="Chromosome"/>
</dbReference>
<dbReference type="EMBL" id="CP047186">
    <property type="protein sequence ID" value="QHC56209.1"/>
    <property type="molecule type" value="Genomic_DNA"/>
</dbReference>
<dbReference type="KEGG" id="rte:GSU10_11580"/>
<dbReference type="InterPro" id="IPR039425">
    <property type="entry name" value="RNA_pol_sigma-70-like"/>
</dbReference>
<feature type="region of interest" description="Disordered" evidence="6">
    <location>
        <begin position="348"/>
        <end position="621"/>
    </location>
</feature>
<dbReference type="InterPro" id="IPR013324">
    <property type="entry name" value="RNA_pol_sigma_r3/r4-like"/>
</dbReference>
<feature type="compositionally biased region" description="Low complexity" evidence="6">
    <location>
        <begin position="425"/>
        <end position="436"/>
    </location>
</feature>
<feature type="domain" description="RNA polymerase sigma-70 region 2" evidence="7">
    <location>
        <begin position="36"/>
        <end position="100"/>
    </location>
</feature>
<dbReference type="Pfam" id="PF04542">
    <property type="entry name" value="Sigma70_r2"/>
    <property type="match status" value="1"/>
</dbReference>
<protein>
    <submittedName>
        <fullName evidence="9">Sigma-70 family RNA polymerase sigma factor</fullName>
    </submittedName>
</protein>
<dbReference type="InterPro" id="IPR007627">
    <property type="entry name" value="RNA_pol_sigma70_r2"/>
</dbReference>
<keyword evidence="3" id="KW-0731">Sigma factor</keyword>
<feature type="compositionally biased region" description="Pro residues" evidence="6">
    <location>
        <begin position="516"/>
        <end position="531"/>
    </location>
</feature>
<dbReference type="SUPFAM" id="SSF88659">
    <property type="entry name" value="Sigma3 and sigma4 domains of RNA polymerase sigma factors"/>
    <property type="match status" value="1"/>
</dbReference>
<dbReference type="Gene3D" id="1.10.10.10">
    <property type="entry name" value="Winged helix-like DNA-binding domain superfamily/Winged helix DNA-binding domain"/>
    <property type="match status" value="1"/>
</dbReference>
<sequence>MAGLRRVGASIDDANDAELLTLVREGRTAATAELWRRHAAAGRTVARAWSSSADPDDLVSEAFLRVLGAVERGGGPEGAFRPYFFTSIRNVATSWARRGQHERPLDDGDRELAAEGPDPEEQALAALERDLGARAFKALPARWQEVLWYTEVEGLSPAQAAPLLGLRPNGVAALSLRAREGLRVAWIREHVVDSAASGECEWVLERAGAHTRGRLPARDRLRLNAHLMDCTSCEDALAEAESAGRRLATVLLPLAAGLGGAAAWAGGSAEPASAATASAPPGRGGSHGARANPGAGAGASAGAGVGAGAVATAAVAAGLVLVAVVGVAALLPTTPQVSVAVTEEAGTVGPDAEELDPEPEPGADAPSTDATSVSAPQTTDPAGAASKETAAAEAGGRSNAPSSAAGPSTAGSSEQQRSGGGTSVSAPFAASALPPTSALPPLPPAPSGPDGGSSGTGADSAPGAVPIAPDTTPVPSPRPSSRPPAVPTGPRPTTQPPAATPTPAPTAPPAQTTPKPTTPKPTTPKPTPTPSGPAATPTPTTPRPTGPTPTPQAPAPTAAPTPTPTPGPTAPTPTPAPPTTPPVPVPPTTPPAPPQNEPTTLILDTDGRLLPDASGTATPGSTVLLEDAETGRRYATATAEADGTWSARALPLPVGTTSVVARAGTASTPVEAELRAPSLLAPSSAPAGDVSVLVLTDGGAAGIEILVDGGTVLTDDSGAPITSASVPLGPGAHSLGVRYTSPDGRVGPVAESTITVG</sequence>
<feature type="domain" description="Putative zinc-finger" evidence="8">
    <location>
        <begin position="200"/>
        <end position="233"/>
    </location>
</feature>
<dbReference type="PRINTS" id="PR01217">
    <property type="entry name" value="PRICHEXTENSN"/>
</dbReference>
<gene>
    <name evidence="9" type="ORF">GSU10_11580</name>
</gene>
<dbReference type="PANTHER" id="PTHR43133">
    <property type="entry name" value="RNA POLYMERASE ECF-TYPE SIGMA FACTO"/>
    <property type="match status" value="1"/>
</dbReference>
<evidence type="ECO:0000313" key="9">
    <source>
        <dbReference type="EMBL" id="QHC56209.1"/>
    </source>
</evidence>
<feature type="compositionally biased region" description="Polar residues" evidence="6">
    <location>
        <begin position="368"/>
        <end position="380"/>
    </location>
</feature>